<comment type="caution">
    <text evidence="12">The sequence shown here is derived from an EMBL/GenBank/DDBJ whole genome shotgun (WGS) entry which is preliminary data.</text>
</comment>
<dbReference type="InterPro" id="IPR026593">
    <property type="entry name" value="SecY"/>
</dbReference>
<keyword evidence="4 10" id="KW-0812">Transmembrane</keyword>
<dbReference type="InterPro" id="IPR002208">
    <property type="entry name" value="SecY/SEC61-alpha"/>
</dbReference>
<evidence type="ECO:0000313" key="13">
    <source>
        <dbReference type="Proteomes" id="UP001289135"/>
    </source>
</evidence>
<comment type="similarity">
    <text evidence="2 10 11">Belongs to the SecY/SEC61-alpha family.</text>
</comment>
<evidence type="ECO:0000256" key="8">
    <source>
        <dbReference type="ARBA" id="ARBA00023136"/>
    </source>
</evidence>
<evidence type="ECO:0000256" key="2">
    <source>
        <dbReference type="ARBA" id="ARBA00005751"/>
    </source>
</evidence>
<feature type="transmembrane region" description="Helical" evidence="10">
    <location>
        <begin position="260"/>
        <end position="279"/>
    </location>
</feature>
<feature type="transmembrane region" description="Helical" evidence="10">
    <location>
        <begin position="7"/>
        <end position="26"/>
    </location>
</feature>
<protein>
    <recommendedName>
        <fullName evidence="9 10">Protein translocase subunit SecY</fullName>
    </recommendedName>
</protein>
<evidence type="ECO:0000256" key="3">
    <source>
        <dbReference type="ARBA" id="ARBA00022448"/>
    </source>
</evidence>
<feature type="transmembrane region" description="Helical" evidence="10">
    <location>
        <begin position="104"/>
        <end position="121"/>
    </location>
</feature>
<feature type="transmembrane region" description="Helical" evidence="10">
    <location>
        <begin position="356"/>
        <end position="378"/>
    </location>
</feature>
<evidence type="ECO:0000313" key="12">
    <source>
        <dbReference type="EMBL" id="MDZ5761548.1"/>
    </source>
</evidence>
<dbReference type="PRINTS" id="PR00303">
    <property type="entry name" value="SECYTRNLCASE"/>
</dbReference>
<proteinExistence type="inferred from homology"/>
<dbReference type="SUPFAM" id="SSF103491">
    <property type="entry name" value="Preprotein translocase SecY subunit"/>
    <property type="match status" value="1"/>
</dbReference>
<dbReference type="GO" id="GO:0005886">
    <property type="term" value="C:plasma membrane"/>
    <property type="evidence" value="ECO:0007669"/>
    <property type="project" value="UniProtKB-SubCell"/>
</dbReference>
<dbReference type="Gene3D" id="1.10.3370.10">
    <property type="entry name" value="SecY subunit domain"/>
    <property type="match status" value="1"/>
</dbReference>
<dbReference type="GO" id="GO:0006605">
    <property type="term" value="P:protein targeting"/>
    <property type="evidence" value="ECO:0007669"/>
    <property type="project" value="UniProtKB-UniRule"/>
</dbReference>
<accession>A0AAE4VME3</accession>
<dbReference type="Pfam" id="PF00344">
    <property type="entry name" value="SecY"/>
    <property type="match status" value="1"/>
</dbReference>
<keyword evidence="8 10" id="KW-0472">Membrane</keyword>
<comment type="subcellular location">
    <subcellularLocation>
        <location evidence="10">Cell membrane</location>
        <topology evidence="10">Multi-pass membrane protein</topology>
    </subcellularLocation>
    <subcellularLocation>
        <location evidence="1">Membrane</location>
        <topology evidence="1">Multi-pass membrane protein</topology>
    </subcellularLocation>
</comment>
<keyword evidence="7 10" id="KW-0811">Translocation</keyword>
<feature type="transmembrane region" description="Helical" evidence="10">
    <location>
        <begin position="141"/>
        <end position="161"/>
    </location>
</feature>
<sequence>MSELFKKILIVILFLIIYRFGTYIPLPGINTVVLEEIFKKNSGGMIAMFNMFTGGALGRMSILSLNIMPYITASILIQLLSFSFKEIEEIRKDGIRGRRKITQYTKYLAIILATIQSYGFAVAAENMKLQGTYLVDNPGFLFRFIASLSMIGGTVFVIWLTEQISAIGIGQGSSLLIFTGIVVGIPKSVATLLDMGKNGTISTPFIIMIIIICIGMVFGIILVERGYRKISVMYPKRQVGRQLYASQTSFMPIKINTSGVMAPIFASSLLMFPMTIIGFNESSPEPGSFSYNFIYYFSNGKPLYILTYIFLIFFFSFFYSSAILNPIETAENLKKSNAIVSGQRPGERTAKYISEILNKITTIGAIYLSFICVLPEILVNYYSIPFYLGGTSLLIVVNVIIELFQQFQSYIMGGKYGTMLQQMRKK</sequence>
<evidence type="ECO:0000256" key="4">
    <source>
        <dbReference type="ARBA" id="ARBA00022692"/>
    </source>
</evidence>
<dbReference type="FunFam" id="1.10.3370.10:FF:000001">
    <property type="entry name" value="Preprotein translocase subunit SecY"/>
    <property type="match status" value="1"/>
</dbReference>
<organism evidence="12 13">
    <name type="scientific">Lyticum sinuosum</name>
    <dbReference type="NCBI Taxonomy" id="1332059"/>
    <lineage>
        <taxon>Bacteria</taxon>
        <taxon>Pseudomonadati</taxon>
        <taxon>Pseudomonadota</taxon>
        <taxon>Alphaproteobacteria</taxon>
        <taxon>Rickettsiales</taxon>
        <taxon>Lyticum</taxon>
    </lineage>
</organism>
<dbReference type="PROSITE" id="PS00755">
    <property type="entry name" value="SECY_1"/>
    <property type="match status" value="1"/>
</dbReference>
<feature type="transmembrane region" description="Helical" evidence="10">
    <location>
        <begin position="303"/>
        <end position="324"/>
    </location>
</feature>
<dbReference type="NCBIfam" id="TIGR00967">
    <property type="entry name" value="3a0501s007"/>
    <property type="match status" value="1"/>
</dbReference>
<feature type="transmembrane region" description="Helical" evidence="10">
    <location>
        <begin position="173"/>
        <end position="193"/>
    </location>
</feature>
<keyword evidence="13" id="KW-1185">Reference proteome</keyword>
<reference evidence="12" key="1">
    <citation type="submission" date="2023-02" db="EMBL/GenBank/DDBJ databases">
        <title>Host association and intracellularity evolved multiple times independently in the Rickettsiales.</title>
        <authorList>
            <person name="Castelli M."/>
            <person name="Nardi T."/>
            <person name="Gammuto L."/>
            <person name="Bellinzona G."/>
            <person name="Sabaneyeva E."/>
            <person name="Potekhin A."/>
            <person name="Serra V."/>
            <person name="Petroni G."/>
            <person name="Sassera D."/>
        </authorList>
    </citation>
    <scope>NUCLEOTIDE SEQUENCE</scope>
    <source>
        <strain evidence="12">USBL-36I1</strain>
    </source>
</reference>
<comment type="function">
    <text evidence="10">The central subunit of the protein translocation channel SecYEG. Consists of two halves formed by TMs 1-5 and 6-10. These two domains form a lateral gate at the front which open onto the bilayer between TMs 2 and 7, and are clamped together by SecE at the back. The channel is closed by both a pore ring composed of hydrophobic SecY resides and a short helix (helix 2A) on the extracellular side of the membrane which forms a plug. The plug probably moves laterally to allow the channel to open. The ring and the pore may move independently.</text>
</comment>
<dbReference type="Proteomes" id="UP001289135">
    <property type="component" value="Unassembled WGS sequence"/>
</dbReference>
<dbReference type="PANTHER" id="PTHR10906">
    <property type="entry name" value="SECY/SEC61-ALPHA FAMILY MEMBER"/>
    <property type="match status" value="1"/>
</dbReference>
<name>A0AAE4VME3_9RICK</name>
<dbReference type="EMBL" id="JARGYU010000003">
    <property type="protein sequence ID" value="MDZ5761548.1"/>
    <property type="molecule type" value="Genomic_DNA"/>
</dbReference>
<evidence type="ECO:0000256" key="9">
    <source>
        <dbReference type="ARBA" id="ARBA00039733"/>
    </source>
</evidence>
<evidence type="ECO:0000256" key="6">
    <source>
        <dbReference type="ARBA" id="ARBA00022989"/>
    </source>
</evidence>
<dbReference type="RefSeq" id="WP_322498972.1">
    <property type="nucleotide sequence ID" value="NZ_JARGYU010000003.1"/>
</dbReference>
<evidence type="ECO:0000256" key="7">
    <source>
        <dbReference type="ARBA" id="ARBA00023010"/>
    </source>
</evidence>
<keyword evidence="3 10" id="KW-0813">Transport</keyword>
<dbReference type="GO" id="GO:0065002">
    <property type="term" value="P:intracellular protein transmembrane transport"/>
    <property type="evidence" value="ECO:0007669"/>
    <property type="project" value="UniProtKB-UniRule"/>
</dbReference>
<dbReference type="GO" id="GO:0043952">
    <property type="term" value="P:protein transport by the Sec complex"/>
    <property type="evidence" value="ECO:0007669"/>
    <property type="project" value="UniProtKB-UniRule"/>
</dbReference>
<dbReference type="HAMAP" id="MF_01465">
    <property type="entry name" value="SecY"/>
    <property type="match status" value="1"/>
</dbReference>
<dbReference type="PIRSF" id="PIRSF004557">
    <property type="entry name" value="SecY"/>
    <property type="match status" value="1"/>
</dbReference>
<evidence type="ECO:0000256" key="11">
    <source>
        <dbReference type="RuleBase" id="RU004349"/>
    </source>
</evidence>
<dbReference type="AlphaFoldDB" id="A0AAE4VME3"/>
<feature type="transmembrane region" description="Helical" evidence="10">
    <location>
        <begin position="67"/>
        <end position="84"/>
    </location>
</feature>
<gene>
    <name evidence="10" type="primary">secY</name>
    <name evidence="12" type="ORF">Lyticum_00732</name>
</gene>
<keyword evidence="6 10" id="KW-1133">Transmembrane helix</keyword>
<feature type="transmembrane region" description="Helical" evidence="10">
    <location>
        <begin position="205"/>
        <end position="223"/>
    </location>
</feature>
<dbReference type="InterPro" id="IPR030659">
    <property type="entry name" value="SecY_CS"/>
</dbReference>
<keyword evidence="5 10" id="KW-0653">Protein transport</keyword>
<comment type="subunit">
    <text evidence="10">Component of the Sec protein translocase complex. Heterotrimer consisting of SecY, SecE and SecG subunits. The heterotrimers can form oligomers, although 1 heterotrimer is thought to be able to translocate proteins. Interacts with the ribosome. Interacts with SecDF, and other proteins may be involved. Interacts with SecA.</text>
</comment>
<keyword evidence="10" id="KW-1003">Cell membrane</keyword>
<dbReference type="InterPro" id="IPR023201">
    <property type="entry name" value="SecY_dom_sf"/>
</dbReference>
<feature type="transmembrane region" description="Helical" evidence="10">
    <location>
        <begin position="384"/>
        <end position="404"/>
    </location>
</feature>
<evidence type="ECO:0000256" key="5">
    <source>
        <dbReference type="ARBA" id="ARBA00022927"/>
    </source>
</evidence>
<evidence type="ECO:0000256" key="10">
    <source>
        <dbReference type="HAMAP-Rule" id="MF_01465"/>
    </source>
</evidence>
<evidence type="ECO:0000256" key="1">
    <source>
        <dbReference type="ARBA" id="ARBA00004141"/>
    </source>
</evidence>